<proteinExistence type="predicted"/>
<dbReference type="PANTHER" id="PTHR38453">
    <property type="entry name" value="CYTOPLASMIC PROTEIN-RELATED"/>
    <property type="match status" value="1"/>
</dbReference>
<evidence type="ECO:0000313" key="2">
    <source>
        <dbReference type="Proteomes" id="UP000832011"/>
    </source>
</evidence>
<sequence>MLHLNRIKRLWRLWIETTHLMVGLPDYQRYVAQQRRHNANTPVMTEKQFIDYCQKRRLGGKGSRGCC</sequence>
<keyword evidence="2" id="KW-1185">Reference proteome</keyword>
<gene>
    <name evidence="1" type="ORF">LVJ82_16415</name>
</gene>
<name>A0ABY4E6I5_9NEIS</name>
<dbReference type="RefSeq" id="WP_058357318.1">
    <property type="nucleotide sequence ID" value="NZ_CABKVG010000010.1"/>
</dbReference>
<protein>
    <submittedName>
        <fullName evidence="1">YbdD/YjiX family protein</fullName>
    </submittedName>
</protein>
<accession>A0ABY4E6I5</accession>
<evidence type="ECO:0000313" key="1">
    <source>
        <dbReference type="EMBL" id="UOO89007.1"/>
    </source>
</evidence>
<dbReference type="EMBL" id="CP091511">
    <property type="protein sequence ID" value="UOO89007.1"/>
    <property type="molecule type" value="Genomic_DNA"/>
</dbReference>
<dbReference type="PANTHER" id="PTHR38453:SF1">
    <property type="entry name" value="CYTOPLASMIC PROTEIN"/>
    <property type="match status" value="1"/>
</dbReference>
<dbReference type="Pfam" id="PF04328">
    <property type="entry name" value="Sel_put"/>
    <property type="match status" value="1"/>
</dbReference>
<organism evidence="1 2">
    <name type="scientific">Vitreoscilla massiliensis</name>
    <dbReference type="NCBI Taxonomy" id="1689272"/>
    <lineage>
        <taxon>Bacteria</taxon>
        <taxon>Pseudomonadati</taxon>
        <taxon>Pseudomonadota</taxon>
        <taxon>Betaproteobacteria</taxon>
        <taxon>Neisseriales</taxon>
        <taxon>Neisseriaceae</taxon>
        <taxon>Vitreoscilla</taxon>
    </lineage>
</organism>
<reference evidence="1 2" key="1">
    <citation type="journal article" date="2022" name="Res Sq">
        <title>Evolution of multicellular longitudinally dividing oral cavity symbionts (Neisseriaceae).</title>
        <authorList>
            <person name="Nyongesa S."/>
            <person name="Weber P."/>
            <person name="Bernet E."/>
            <person name="Pullido F."/>
            <person name="Nieckarz M."/>
            <person name="Delaby M."/>
            <person name="Nieves C."/>
            <person name="Viehboeck T."/>
            <person name="Krause N."/>
            <person name="Rivera-Millot A."/>
            <person name="Nakamura A."/>
            <person name="Vischer N."/>
            <person name="VanNieuwenhze M."/>
            <person name="Brun Y."/>
            <person name="Cava F."/>
            <person name="Bulgheresi S."/>
            <person name="Veyrier F."/>
        </authorList>
    </citation>
    <scope>NUCLEOTIDE SEQUENCE [LARGE SCALE GENOMIC DNA]</scope>
    <source>
        <strain evidence="1 2">SN4</strain>
    </source>
</reference>
<dbReference type="Proteomes" id="UP000832011">
    <property type="component" value="Chromosome"/>
</dbReference>
<dbReference type="InterPro" id="IPR007423">
    <property type="entry name" value="Sel_put"/>
</dbReference>